<dbReference type="Gene3D" id="3.40.30.10">
    <property type="entry name" value="Glutaredoxin"/>
    <property type="match status" value="1"/>
</dbReference>
<protein>
    <submittedName>
        <fullName evidence="1">DsbA family protein</fullName>
    </submittedName>
</protein>
<dbReference type="RefSeq" id="WP_201917846.1">
    <property type="nucleotide sequence ID" value="NZ_JAERQG010000001.1"/>
</dbReference>
<evidence type="ECO:0000313" key="2">
    <source>
        <dbReference type="Proteomes" id="UP000642920"/>
    </source>
</evidence>
<dbReference type="SUPFAM" id="SSF52833">
    <property type="entry name" value="Thioredoxin-like"/>
    <property type="match status" value="1"/>
</dbReference>
<proteinExistence type="predicted"/>
<keyword evidence="2" id="KW-1185">Reference proteome</keyword>
<comment type="caution">
    <text evidence="1">The sequence shown here is derived from an EMBL/GenBank/DDBJ whole genome shotgun (WGS) entry which is preliminary data.</text>
</comment>
<dbReference type="EMBL" id="JAERQG010000001">
    <property type="protein sequence ID" value="MBL0764351.1"/>
    <property type="molecule type" value="Genomic_DNA"/>
</dbReference>
<sequence length="213" mass="24528">MQTKLYYIFDPLCGWCFGFSPVIKRLEETYKDQISFETLCGGMMLGDRIKPLSEMKSYLSEAMPRLEEMTGVKFGDDYLKVLDDGSLVLDSELPSIAMLVYKSMTQKSSVQFASAIQNSLYKSGKDLNKIDTYKYLVEDFDLDWDIFKQKMEDPSYKTKTYDEFKLVGEMGIQGFPSVVLQVDDKAYLIARGYRSFGDMHAVIEEIIKKEEVK</sequence>
<gene>
    <name evidence="1" type="ORF">JKP34_03745</name>
</gene>
<dbReference type="PANTHER" id="PTHR13887">
    <property type="entry name" value="GLUTATHIONE S-TRANSFERASE KAPPA"/>
    <property type="match status" value="1"/>
</dbReference>
<organism evidence="1 2">
    <name type="scientific">Marivirga atlantica</name>
    <dbReference type="NCBI Taxonomy" id="1548457"/>
    <lineage>
        <taxon>Bacteria</taxon>
        <taxon>Pseudomonadati</taxon>
        <taxon>Bacteroidota</taxon>
        <taxon>Cytophagia</taxon>
        <taxon>Cytophagales</taxon>
        <taxon>Marivirgaceae</taxon>
        <taxon>Marivirga</taxon>
    </lineage>
</organism>
<accession>A0A937A8L5</accession>
<dbReference type="Proteomes" id="UP000642920">
    <property type="component" value="Unassembled WGS sequence"/>
</dbReference>
<dbReference type="CDD" id="cd03025">
    <property type="entry name" value="DsbA_FrnE_like"/>
    <property type="match status" value="1"/>
</dbReference>
<name>A0A937A8L5_9BACT</name>
<dbReference type="InterPro" id="IPR036249">
    <property type="entry name" value="Thioredoxin-like_sf"/>
</dbReference>
<dbReference type="AlphaFoldDB" id="A0A937A8L5"/>
<dbReference type="Pfam" id="PF13743">
    <property type="entry name" value="Thioredoxin_5"/>
    <property type="match status" value="1"/>
</dbReference>
<dbReference type="PANTHER" id="PTHR13887:SF54">
    <property type="entry name" value="DSBA FAMILY PROTEIN"/>
    <property type="match status" value="1"/>
</dbReference>
<evidence type="ECO:0000313" key="1">
    <source>
        <dbReference type="EMBL" id="MBL0764351.1"/>
    </source>
</evidence>
<dbReference type="Gene3D" id="1.10.472.60">
    <property type="entry name" value="putative protein disulfide isomerase domain"/>
    <property type="match status" value="1"/>
</dbReference>
<reference evidence="1" key="1">
    <citation type="submission" date="2021-01" db="EMBL/GenBank/DDBJ databases">
        <title>Marivirga sp. nov., isolated from intertidal surface sediments.</title>
        <authorList>
            <person name="Zhang M."/>
        </authorList>
    </citation>
    <scope>NUCLEOTIDE SEQUENCE</scope>
    <source>
        <strain evidence="1">SM1354</strain>
    </source>
</reference>